<dbReference type="VEuPathDB" id="FungiDB:EYZ11_002653"/>
<keyword evidence="2" id="KW-1185">Reference proteome</keyword>
<dbReference type="Proteomes" id="UP000308092">
    <property type="component" value="Unassembled WGS sequence"/>
</dbReference>
<organism evidence="1 2">
    <name type="scientific">Aspergillus tanneri</name>
    <dbReference type="NCBI Taxonomy" id="1220188"/>
    <lineage>
        <taxon>Eukaryota</taxon>
        <taxon>Fungi</taxon>
        <taxon>Dikarya</taxon>
        <taxon>Ascomycota</taxon>
        <taxon>Pezizomycotina</taxon>
        <taxon>Eurotiomycetes</taxon>
        <taxon>Eurotiomycetidae</taxon>
        <taxon>Eurotiales</taxon>
        <taxon>Aspergillaceae</taxon>
        <taxon>Aspergillus</taxon>
        <taxon>Aspergillus subgen. Circumdati</taxon>
    </lineage>
</organism>
<sequence>MRDDTFSQTHLNARFAIDVLPGMIRSVNTSAPITRIKSFNQVAQFERAITAARESPNVTERLRAEPVCGEELIAPLGARFGAAKINNLVSPLVQPPDFQLIPPIWPPYTTRTRLKKAPLER</sequence>
<protein>
    <submittedName>
        <fullName evidence="1">Uncharacterized protein</fullName>
    </submittedName>
</protein>
<proteinExistence type="predicted"/>
<gene>
    <name evidence="1" type="ORF">EYZ11_002653</name>
</gene>
<comment type="caution">
    <text evidence="1">The sequence shown here is derived from an EMBL/GenBank/DDBJ whole genome shotgun (WGS) entry which is preliminary data.</text>
</comment>
<evidence type="ECO:0000313" key="1">
    <source>
        <dbReference type="EMBL" id="THC97853.1"/>
    </source>
</evidence>
<accession>A0A4S3JQ64</accession>
<dbReference type="AlphaFoldDB" id="A0A4S3JQ64"/>
<name>A0A4S3JQ64_9EURO</name>
<evidence type="ECO:0000313" key="2">
    <source>
        <dbReference type="Proteomes" id="UP000308092"/>
    </source>
</evidence>
<reference evidence="1 2" key="1">
    <citation type="submission" date="2019-03" db="EMBL/GenBank/DDBJ databases">
        <title>The genome sequence of a newly discovered highly antifungal drug resistant Aspergillus species, Aspergillus tanneri NIH 1004.</title>
        <authorList>
            <person name="Mounaud S."/>
            <person name="Singh I."/>
            <person name="Joardar V."/>
            <person name="Pakala S."/>
            <person name="Pakala S."/>
            <person name="Venepally P."/>
            <person name="Hoover J."/>
            <person name="Nierman W."/>
            <person name="Chung J."/>
            <person name="Losada L."/>
        </authorList>
    </citation>
    <scope>NUCLEOTIDE SEQUENCE [LARGE SCALE GENOMIC DNA]</scope>
    <source>
        <strain evidence="1 2">NIH1004</strain>
    </source>
</reference>
<dbReference type="EMBL" id="SOSA01000061">
    <property type="protein sequence ID" value="THC97853.1"/>
    <property type="molecule type" value="Genomic_DNA"/>
</dbReference>